<dbReference type="PANTHER" id="PTHR43133">
    <property type="entry name" value="RNA POLYMERASE ECF-TYPE SIGMA FACTO"/>
    <property type="match status" value="1"/>
</dbReference>
<keyword evidence="2" id="KW-0805">Transcription regulation</keyword>
<dbReference type="Gene3D" id="1.10.1740.10">
    <property type="match status" value="1"/>
</dbReference>
<dbReference type="Gene3D" id="1.10.10.10">
    <property type="entry name" value="Winged helix-like DNA-binding domain superfamily/Winged helix DNA-binding domain"/>
    <property type="match status" value="1"/>
</dbReference>
<dbReference type="InterPro" id="IPR039425">
    <property type="entry name" value="RNA_pol_sigma-70-like"/>
</dbReference>
<name>A0A918PNV7_9BACT</name>
<accession>A0A918PNV7</accession>
<proteinExistence type="inferred from homology"/>
<organism evidence="6 7">
    <name type="scientific">Echinicola pacifica</name>
    <dbReference type="NCBI Taxonomy" id="346377"/>
    <lineage>
        <taxon>Bacteria</taxon>
        <taxon>Pseudomonadati</taxon>
        <taxon>Bacteroidota</taxon>
        <taxon>Cytophagia</taxon>
        <taxon>Cytophagales</taxon>
        <taxon>Cyclobacteriaceae</taxon>
        <taxon>Echinicola</taxon>
    </lineage>
</organism>
<evidence type="ECO:0000256" key="1">
    <source>
        <dbReference type="ARBA" id="ARBA00010641"/>
    </source>
</evidence>
<dbReference type="GO" id="GO:0006352">
    <property type="term" value="P:DNA-templated transcription initiation"/>
    <property type="evidence" value="ECO:0007669"/>
    <property type="project" value="InterPro"/>
</dbReference>
<evidence type="ECO:0000256" key="4">
    <source>
        <dbReference type="ARBA" id="ARBA00023163"/>
    </source>
</evidence>
<dbReference type="InterPro" id="IPR013249">
    <property type="entry name" value="RNA_pol_sigma70_r4_t2"/>
</dbReference>
<dbReference type="CDD" id="cd06171">
    <property type="entry name" value="Sigma70_r4"/>
    <property type="match status" value="1"/>
</dbReference>
<feature type="domain" description="RNA polymerase sigma factor 70 region 4 type 2" evidence="5">
    <location>
        <begin position="137"/>
        <end position="179"/>
    </location>
</feature>
<dbReference type="InterPro" id="IPR013325">
    <property type="entry name" value="RNA_pol_sigma_r2"/>
</dbReference>
<sequence>MKNLKGQIDLYDIDLLWKQLRSGDKAGLAGLYRHYSKMLFIHGLTINSNREFIQDCVQEVYIDLWKYHQSLPAVENIKLYFFKSLRNKIYKEHKKEFKWTIEESIESLESVEACYSSESNESFLINFQREDLLQRKLAYKLKELPIRQKEVIQYLFFENFSYEETSKLMGINLRSVYTLAWKAISSLKKSMS</sequence>
<gene>
    <name evidence="6" type="ORF">GCM10007049_05340</name>
</gene>
<evidence type="ECO:0000259" key="5">
    <source>
        <dbReference type="Pfam" id="PF08281"/>
    </source>
</evidence>
<dbReference type="InterPro" id="IPR014284">
    <property type="entry name" value="RNA_pol_sigma-70_dom"/>
</dbReference>
<dbReference type="SUPFAM" id="SSF88659">
    <property type="entry name" value="Sigma3 and sigma4 domains of RNA polymerase sigma factors"/>
    <property type="match status" value="1"/>
</dbReference>
<comment type="caution">
    <text evidence="6">The sequence shown here is derived from an EMBL/GenBank/DDBJ whole genome shotgun (WGS) entry which is preliminary data.</text>
</comment>
<dbReference type="Pfam" id="PF08281">
    <property type="entry name" value="Sigma70_r4_2"/>
    <property type="match status" value="1"/>
</dbReference>
<evidence type="ECO:0000313" key="6">
    <source>
        <dbReference type="EMBL" id="GGZ16031.1"/>
    </source>
</evidence>
<evidence type="ECO:0000256" key="3">
    <source>
        <dbReference type="ARBA" id="ARBA00023082"/>
    </source>
</evidence>
<evidence type="ECO:0000313" key="7">
    <source>
        <dbReference type="Proteomes" id="UP000619457"/>
    </source>
</evidence>
<evidence type="ECO:0000256" key="2">
    <source>
        <dbReference type="ARBA" id="ARBA00023015"/>
    </source>
</evidence>
<dbReference type="Proteomes" id="UP000619457">
    <property type="component" value="Unassembled WGS sequence"/>
</dbReference>
<dbReference type="NCBIfam" id="TIGR02937">
    <property type="entry name" value="sigma70-ECF"/>
    <property type="match status" value="1"/>
</dbReference>
<dbReference type="GO" id="GO:0016987">
    <property type="term" value="F:sigma factor activity"/>
    <property type="evidence" value="ECO:0007669"/>
    <property type="project" value="UniProtKB-KW"/>
</dbReference>
<reference evidence="6" key="1">
    <citation type="journal article" date="2014" name="Int. J. Syst. Evol. Microbiol.">
        <title>Complete genome sequence of Corynebacterium casei LMG S-19264T (=DSM 44701T), isolated from a smear-ripened cheese.</title>
        <authorList>
            <consortium name="US DOE Joint Genome Institute (JGI-PGF)"/>
            <person name="Walter F."/>
            <person name="Albersmeier A."/>
            <person name="Kalinowski J."/>
            <person name="Ruckert C."/>
        </authorList>
    </citation>
    <scope>NUCLEOTIDE SEQUENCE</scope>
    <source>
        <strain evidence="6">KCTC 12368</strain>
    </source>
</reference>
<dbReference type="InterPro" id="IPR036388">
    <property type="entry name" value="WH-like_DNA-bd_sf"/>
</dbReference>
<dbReference type="RefSeq" id="WP_018474212.1">
    <property type="nucleotide sequence ID" value="NZ_BMWX01000001.1"/>
</dbReference>
<keyword evidence="4" id="KW-0804">Transcription</keyword>
<keyword evidence="7" id="KW-1185">Reference proteome</keyword>
<dbReference type="SUPFAM" id="SSF88946">
    <property type="entry name" value="Sigma2 domain of RNA polymerase sigma factors"/>
    <property type="match status" value="1"/>
</dbReference>
<dbReference type="AlphaFoldDB" id="A0A918PNV7"/>
<dbReference type="EMBL" id="BMWX01000001">
    <property type="protein sequence ID" value="GGZ16031.1"/>
    <property type="molecule type" value="Genomic_DNA"/>
</dbReference>
<dbReference type="InterPro" id="IPR013324">
    <property type="entry name" value="RNA_pol_sigma_r3/r4-like"/>
</dbReference>
<keyword evidence="3" id="KW-0731">Sigma factor</keyword>
<dbReference type="PANTHER" id="PTHR43133:SF46">
    <property type="entry name" value="RNA POLYMERASE SIGMA-70 FACTOR ECF SUBFAMILY"/>
    <property type="match status" value="1"/>
</dbReference>
<comment type="similarity">
    <text evidence="1">Belongs to the sigma-70 factor family. ECF subfamily.</text>
</comment>
<reference evidence="6" key="2">
    <citation type="submission" date="2020-09" db="EMBL/GenBank/DDBJ databases">
        <authorList>
            <person name="Sun Q."/>
            <person name="Kim S."/>
        </authorList>
    </citation>
    <scope>NUCLEOTIDE SEQUENCE</scope>
    <source>
        <strain evidence="6">KCTC 12368</strain>
    </source>
</reference>
<protein>
    <recommendedName>
        <fullName evidence="5">RNA polymerase sigma factor 70 region 4 type 2 domain-containing protein</fullName>
    </recommendedName>
</protein>
<dbReference type="GO" id="GO:0003677">
    <property type="term" value="F:DNA binding"/>
    <property type="evidence" value="ECO:0007669"/>
    <property type="project" value="InterPro"/>
</dbReference>